<evidence type="ECO:0000313" key="3">
    <source>
        <dbReference type="EMBL" id="KAJ0221521.1"/>
    </source>
</evidence>
<feature type="transmembrane region" description="Helical" evidence="2">
    <location>
        <begin position="74"/>
        <end position="93"/>
    </location>
</feature>
<reference evidence="3 4" key="1">
    <citation type="journal article" date="2017" name="Nat. Commun.">
        <title>Genome assembly with in vitro proximity ligation data and whole-genome triplication in lettuce.</title>
        <authorList>
            <person name="Reyes-Chin-Wo S."/>
            <person name="Wang Z."/>
            <person name="Yang X."/>
            <person name="Kozik A."/>
            <person name="Arikit S."/>
            <person name="Song C."/>
            <person name="Xia L."/>
            <person name="Froenicke L."/>
            <person name="Lavelle D.O."/>
            <person name="Truco M.J."/>
            <person name="Xia R."/>
            <person name="Zhu S."/>
            <person name="Xu C."/>
            <person name="Xu H."/>
            <person name="Xu X."/>
            <person name="Cox K."/>
            <person name="Korf I."/>
            <person name="Meyers B.C."/>
            <person name="Michelmore R.W."/>
        </authorList>
    </citation>
    <scope>NUCLEOTIDE SEQUENCE [LARGE SCALE GENOMIC DNA]</scope>
    <source>
        <strain evidence="4">cv. Salinas</strain>
        <tissue evidence="3">Seedlings</tissue>
    </source>
</reference>
<keyword evidence="2" id="KW-0472">Membrane</keyword>
<keyword evidence="2" id="KW-0812">Transmembrane</keyword>
<gene>
    <name evidence="3" type="ORF">LSAT_V11C200058860</name>
</gene>
<dbReference type="Gene3D" id="3.40.50.1110">
    <property type="entry name" value="SGNH hydrolase"/>
    <property type="match status" value="1"/>
</dbReference>
<dbReference type="FunFam" id="3.40.50.1110:FF:000003">
    <property type="entry name" value="GDSL esterase/lipase APG"/>
    <property type="match status" value="1"/>
</dbReference>
<organism evidence="3 4">
    <name type="scientific">Lactuca sativa</name>
    <name type="common">Garden lettuce</name>
    <dbReference type="NCBI Taxonomy" id="4236"/>
    <lineage>
        <taxon>Eukaryota</taxon>
        <taxon>Viridiplantae</taxon>
        <taxon>Streptophyta</taxon>
        <taxon>Embryophyta</taxon>
        <taxon>Tracheophyta</taxon>
        <taxon>Spermatophyta</taxon>
        <taxon>Magnoliopsida</taxon>
        <taxon>eudicotyledons</taxon>
        <taxon>Gunneridae</taxon>
        <taxon>Pentapetalae</taxon>
        <taxon>asterids</taxon>
        <taxon>campanulids</taxon>
        <taxon>Asterales</taxon>
        <taxon>Asteraceae</taxon>
        <taxon>Cichorioideae</taxon>
        <taxon>Cichorieae</taxon>
        <taxon>Lactucinae</taxon>
        <taxon>Lactuca</taxon>
    </lineage>
</organism>
<dbReference type="InterPro" id="IPR035669">
    <property type="entry name" value="SGNH_plant_lipase-like"/>
</dbReference>
<dbReference type="InterPro" id="IPR050592">
    <property type="entry name" value="GDSL_lipolytic_enzyme"/>
</dbReference>
<keyword evidence="2" id="KW-1133">Transmembrane helix</keyword>
<proteinExistence type="inferred from homology"/>
<evidence type="ECO:0000256" key="2">
    <source>
        <dbReference type="SAM" id="Phobius"/>
    </source>
</evidence>
<sequence length="414" mass="46372">MRLNTLRDFHTRKLLQICKFHMSNVVVNDDDEVELFLRDFLFEKPTINSPNLKLIDSLISWGRDPSMECFKRRILIFFLVVAVINGEPIVPALCFFGDSVLDAGNNNHVATFLRADFLPYGRDFVDHKPTGRFCNGKLAADYTSEYLGFDTYPPAYLSRPENQTLLLTGANFASAGSGYYEGTALIYQAISLRRQLSYYKDWQKRVVGMIGREKANEIFSTGIHILSAGSSDFLQNYYVNPFLNRIYSASQFSDILMTSYITFVEGLYDVGVRRFGVITLPPIGCLPAAITFFNLGSNNCMQQLNDDALTFNKKLNDTSQNLVVRFPDLKIVVFGIYDTLLTMINTPGARGFCESRKGCCGTGTLETSILCNEISVGTCPNATGYVFWDGFHPSDTANQLLAQSLLRQGIPLIS</sequence>
<dbReference type="CDD" id="cd01837">
    <property type="entry name" value="SGNH_plant_lipase_like"/>
    <property type="match status" value="1"/>
</dbReference>
<evidence type="ECO:0000313" key="4">
    <source>
        <dbReference type="Proteomes" id="UP000235145"/>
    </source>
</evidence>
<dbReference type="AlphaFoldDB" id="A0A9R1WAC2"/>
<evidence type="ECO:0000256" key="1">
    <source>
        <dbReference type="ARBA" id="ARBA00008668"/>
    </source>
</evidence>
<comment type="similarity">
    <text evidence="1">Belongs to the 'GDSL' lipolytic enzyme family.</text>
</comment>
<keyword evidence="4" id="KW-1185">Reference proteome</keyword>
<dbReference type="PANTHER" id="PTHR45642:SF103">
    <property type="entry name" value="ZINC FINGER PROTEIN"/>
    <property type="match status" value="1"/>
</dbReference>
<comment type="caution">
    <text evidence="3">The sequence shown here is derived from an EMBL/GenBank/DDBJ whole genome shotgun (WGS) entry which is preliminary data.</text>
</comment>
<dbReference type="InterPro" id="IPR036514">
    <property type="entry name" value="SGNH_hydro_sf"/>
</dbReference>
<dbReference type="EMBL" id="NBSK02000002">
    <property type="protein sequence ID" value="KAJ0221521.1"/>
    <property type="molecule type" value="Genomic_DNA"/>
</dbReference>
<evidence type="ECO:0008006" key="5">
    <source>
        <dbReference type="Google" id="ProtNLM"/>
    </source>
</evidence>
<protein>
    <recommendedName>
        <fullName evidence="5">GDSL esterase/lipase</fullName>
    </recommendedName>
</protein>
<dbReference type="PANTHER" id="PTHR45642">
    <property type="entry name" value="GDSL ESTERASE/LIPASE EXL3"/>
    <property type="match status" value="1"/>
</dbReference>
<dbReference type="InterPro" id="IPR001087">
    <property type="entry name" value="GDSL"/>
</dbReference>
<dbReference type="GO" id="GO:0016788">
    <property type="term" value="F:hydrolase activity, acting on ester bonds"/>
    <property type="evidence" value="ECO:0007669"/>
    <property type="project" value="InterPro"/>
</dbReference>
<name>A0A9R1WAC2_LACSA</name>
<dbReference type="Proteomes" id="UP000235145">
    <property type="component" value="Unassembled WGS sequence"/>
</dbReference>
<accession>A0A9R1WAC2</accession>
<dbReference type="Pfam" id="PF00657">
    <property type="entry name" value="Lipase_GDSL"/>
    <property type="match status" value="1"/>
</dbReference>